<reference evidence="1 2" key="1">
    <citation type="submission" date="2020-10" db="EMBL/GenBank/DDBJ databases">
        <title>Plant Genome Project.</title>
        <authorList>
            <person name="Zhang R.-G."/>
        </authorList>
    </citation>
    <scope>NUCLEOTIDE SEQUENCE [LARGE SCALE GENOMIC DNA]</scope>
    <source>
        <strain evidence="1">FAFU-HL-1</strain>
        <tissue evidence="1">Leaf</tissue>
    </source>
</reference>
<dbReference type="AlphaFoldDB" id="A0A835TH16"/>
<gene>
    <name evidence="1" type="ORF">SADUNF_Sadunf02G0122400</name>
</gene>
<dbReference type="SUPFAM" id="SSF53098">
    <property type="entry name" value="Ribonuclease H-like"/>
    <property type="match status" value="1"/>
</dbReference>
<dbReference type="EMBL" id="JADGMS010000002">
    <property type="protein sequence ID" value="KAF9687721.1"/>
    <property type="molecule type" value="Genomic_DNA"/>
</dbReference>
<dbReference type="Gene3D" id="3.30.420.10">
    <property type="entry name" value="Ribonuclease H-like superfamily/Ribonuclease H"/>
    <property type="match status" value="1"/>
</dbReference>
<dbReference type="InterPro" id="IPR036397">
    <property type="entry name" value="RNaseH_sf"/>
</dbReference>
<dbReference type="OrthoDB" id="931425at2759"/>
<evidence type="ECO:0008006" key="3">
    <source>
        <dbReference type="Google" id="ProtNLM"/>
    </source>
</evidence>
<accession>A0A835TH16</accession>
<organism evidence="1 2">
    <name type="scientific">Salix dunnii</name>
    <dbReference type="NCBI Taxonomy" id="1413687"/>
    <lineage>
        <taxon>Eukaryota</taxon>
        <taxon>Viridiplantae</taxon>
        <taxon>Streptophyta</taxon>
        <taxon>Embryophyta</taxon>
        <taxon>Tracheophyta</taxon>
        <taxon>Spermatophyta</taxon>
        <taxon>Magnoliopsida</taxon>
        <taxon>eudicotyledons</taxon>
        <taxon>Gunneridae</taxon>
        <taxon>Pentapetalae</taxon>
        <taxon>rosids</taxon>
        <taxon>fabids</taxon>
        <taxon>Malpighiales</taxon>
        <taxon>Salicaceae</taxon>
        <taxon>Saliceae</taxon>
        <taxon>Salix</taxon>
    </lineage>
</organism>
<sequence length="116" mass="13098">MPVGTKESNETGLLAVIKALQLSSTREKFMGKSVIIESDSANAINWMSNESSRRWKLHQLFILASRFSLVLGFVKYRMAYALAEQGVDRDSELMAWLSQLTRPGIKIIECVVFDID</sequence>
<dbReference type="GO" id="GO:0003676">
    <property type="term" value="F:nucleic acid binding"/>
    <property type="evidence" value="ECO:0007669"/>
    <property type="project" value="InterPro"/>
</dbReference>
<protein>
    <recommendedName>
        <fullName evidence="3">RNase H type-1 domain-containing protein</fullName>
    </recommendedName>
</protein>
<dbReference type="InterPro" id="IPR012337">
    <property type="entry name" value="RNaseH-like_sf"/>
</dbReference>
<evidence type="ECO:0000313" key="2">
    <source>
        <dbReference type="Proteomes" id="UP000657918"/>
    </source>
</evidence>
<evidence type="ECO:0000313" key="1">
    <source>
        <dbReference type="EMBL" id="KAF9687721.1"/>
    </source>
</evidence>
<keyword evidence="2" id="KW-1185">Reference proteome</keyword>
<comment type="caution">
    <text evidence="1">The sequence shown here is derived from an EMBL/GenBank/DDBJ whole genome shotgun (WGS) entry which is preliminary data.</text>
</comment>
<proteinExistence type="predicted"/>
<dbReference type="Proteomes" id="UP000657918">
    <property type="component" value="Unassembled WGS sequence"/>
</dbReference>
<name>A0A835TH16_9ROSI</name>